<gene>
    <name evidence="7" type="ORF">SAMN05444366_3711</name>
</gene>
<evidence type="ECO:0000313" key="8">
    <source>
        <dbReference type="Proteomes" id="UP000184121"/>
    </source>
</evidence>
<dbReference type="RefSeq" id="WP_072974773.1">
    <property type="nucleotide sequence ID" value="NZ_FRBY01000005.1"/>
</dbReference>
<feature type="transmembrane region" description="Helical" evidence="6">
    <location>
        <begin position="226"/>
        <end position="250"/>
    </location>
</feature>
<evidence type="ECO:0000313" key="7">
    <source>
        <dbReference type="EMBL" id="SHM62059.1"/>
    </source>
</evidence>
<keyword evidence="4 6" id="KW-1133">Transmembrane helix</keyword>
<feature type="transmembrane region" description="Helical" evidence="6">
    <location>
        <begin position="181"/>
        <end position="205"/>
    </location>
</feature>
<dbReference type="Proteomes" id="UP000184121">
    <property type="component" value="Unassembled WGS sequence"/>
</dbReference>
<keyword evidence="5 6" id="KW-0472">Membrane</keyword>
<comment type="subcellular location">
    <subcellularLocation>
        <location evidence="1">Cell membrane</location>
        <topology evidence="1">Multi-pass membrane protein</topology>
    </subcellularLocation>
</comment>
<dbReference type="Pfam" id="PF01943">
    <property type="entry name" value="Polysacc_synt"/>
    <property type="match status" value="1"/>
</dbReference>
<dbReference type="PANTHER" id="PTHR30250">
    <property type="entry name" value="PST FAMILY PREDICTED COLANIC ACID TRANSPORTER"/>
    <property type="match status" value="1"/>
</dbReference>
<protein>
    <submittedName>
        <fullName evidence="7">Polysaccharide transporter, PST family</fullName>
    </submittedName>
</protein>
<feature type="transmembrane region" description="Helical" evidence="6">
    <location>
        <begin position="302"/>
        <end position="330"/>
    </location>
</feature>
<dbReference type="CDD" id="cd13128">
    <property type="entry name" value="MATE_Wzx_like"/>
    <property type="match status" value="1"/>
</dbReference>
<proteinExistence type="predicted"/>
<evidence type="ECO:0000256" key="3">
    <source>
        <dbReference type="ARBA" id="ARBA00022692"/>
    </source>
</evidence>
<feature type="transmembrane region" description="Helical" evidence="6">
    <location>
        <begin position="93"/>
        <end position="118"/>
    </location>
</feature>
<dbReference type="GO" id="GO:0005886">
    <property type="term" value="C:plasma membrane"/>
    <property type="evidence" value="ECO:0007669"/>
    <property type="project" value="UniProtKB-SubCell"/>
</dbReference>
<feature type="transmembrane region" description="Helical" evidence="6">
    <location>
        <begin position="256"/>
        <end position="281"/>
    </location>
</feature>
<keyword evidence="8" id="KW-1185">Reference proteome</keyword>
<evidence type="ECO:0000256" key="6">
    <source>
        <dbReference type="SAM" id="Phobius"/>
    </source>
</evidence>
<dbReference type="OrthoDB" id="9815702at2"/>
<feature type="transmembrane region" description="Helical" evidence="6">
    <location>
        <begin position="158"/>
        <end position="175"/>
    </location>
</feature>
<feature type="transmembrane region" description="Helical" evidence="6">
    <location>
        <begin position="21"/>
        <end position="39"/>
    </location>
</feature>
<dbReference type="PANTHER" id="PTHR30250:SF11">
    <property type="entry name" value="O-ANTIGEN TRANSPORTER-RELATED"/>
    <property type="match status" value="1"/>
</dbReference>
<feature type="transmembrane region" description="Helical" evidence="6">
    <location>
        <begin position="395"/>
        <end position="413"/>
    </location>
</feature>
<evidence type="ECO:0000256" key="2">
    <source>
        <dbReference type="ARBA" id="ARBA00022475"/>
    </source>
</evidence>
<accession>A0A1M7K9T3</accession>
<dbReference type="EMBL" id="FRBY01000005">
    <property type="protein sequence ID" value="SHM62059.1"/>
    <property type="molecule type" value="Genomic_DNA"/>
</dbReference>
<dbReference type="STRING" id="29534.SAMN05444366_3711"/>
<reference evidence="8" key="1">
    <citation type="submission" date="2016-11" db="EMBL/GenBank/DDBJ databases">
        <authorList>
            <person name="Varghese N."/>
            <person name="Submissions S."/>
        </authorList>
    </citation>
    <scope>NUCLEOTIDE SEQUENCE [LARGE SCALE GENOMIC DNA]</scope>
    <source>
        <strain evidence="8">DSM 1811</strain>
    </source>
</reference>
<dbReference type="InterPro" id="IPR002797">
    <property type="entry name" value="Polysacc_synth"/>
</dbReference>
<feature type="transmembrane region" description="Helical" evidence="6">
    <location>
        <begin position="342"/>
        <end position="363"/>
    </location>
</feature>
<dbReference type="AlphaFoldDB" id="A0A1M7K9T3"/>
<evidence type="ECO:0000256" key="5">
    <source>
        <dbReference type="ARBA" id="ARBA00023136"/>
    </source>
</evidence>
<evidence type="ECO:0000256" key="4">
    <source>
        <dbReference type="ARBA" id="ARBA00022989"/>
    </source>
</evidence>
<feature type="transmembrane region" description="Helical" evidence="6">
    <location>
        <begin position="51"/>
        <end position="72"/>
    </location>
</feature>
<sequence>MFKNRFNFINNEEGKSLIKNFSFLFSVNIVNFVLPLLTFPYLVRVLGIEKFGLLSFATSIITYFLILTDYGFNLTATREISINRNDKNKLNEIFSAVMSVKVIIMTIGFVVLLPLIFFIPKFNFYWYIFIFSYGSVLGQVLFPIWFFQGLEEMKVVSILNILSKSLFTVAIFVFIKNEKDFYLVPIFSSLGFVFIGVISIIIVKLKHEVRFIVQSRTVLLKYLIEGWHLFLSNISVTLYTTATITFLGFYTNNTIVGYYSVADKIISAIRGVIAPISQVLFPYLCNIAKNNPKKVYYINRKLAIFGGGGMLLVSFILFVFASDIILLIFGKKDFDSILILKIFAIIPFLTFLHTVFALFTMIVFGKNKEYSKIIISAAILNILLCIILIPCFGYIGAAVAVIVIELFLLIRYISFTHKNDLRLFFLK</sequence>
<name>A0A1M7K9T3_9FLAO</name>
<dbReference type="InterPro" id="IPR050833">
    <property type="entry name" value="Poly_Biosynth_Transport"/>
</dbReference>
<evidence type="ECO:0000256" key="1">
    <source>
        <dbReference type="ARBA" id="ARBA00004651"/>
    </source>
</evidence>
<organism evidence="7 8">
    <name type="scientific">Flavobacterium saccharophilum</name>
    <dbReference type="NCBI Taxonomy" id="29534"/>
    <lineage>
        <taxon>Bacteria</taxon>
        <taxon>Pseudomonadati</taxon>
        <taxon>Bacteroidota</taxon>
        <taxon>Flavobacteriia</taxon>
        <taxon>Flavobacteriales</taxon>
        <taxon>Flavobacteriaceae</taxon>
        <taxon>Flavobacterium</taxon>
    </lineage>
</organism>
<keyword evidence="3 6" id="KW-0812">Transmembrane</keyword>
<keyword evidence="2" id="KW-1003">Cell membrane</keyword>
<feature type="transmembrane region" description="Helical" evidence="6">
    <location>
        <begin position="124"/>
        <end position="146"/>
    </location>
</feature>